<name>A0A0G0ZX70_9BACT</name>
<comment type="caution">
    <text evidence="1">The sequence shown here is derived from an EMBL/GenBank/DDBJ whole genome shotgun (WGS) entry which is preliminary data.</text>
</comment>
<organism evidence="1 2">
    <name type="scientific">Candidatus Yanofskybacteria bacterium GW2011_GWC2_41_9</name>
    <dbReference type="NCBI Taxonomy" id="1619029"/>
    <lineage>
        <taxon>Bacteria</taxon>
        <taxon>Candidatus Yanofskyibacteriota</taxon>
    </lineage>
</organism>
<gene>
    <name evidence="1" type="ORF">UU84_C0023G0001</name>
</gene>
<dbReference type="EMBL" id="LCCE01000023">
    <property type="protein sequence ID" value="KKS26606.1"/>
    <property type="molecule type" value="Genomic_DNA"/>
</dbReference>
<evidence type="ECO:0000313" key="1">
    <source>
        <dbReference type="EMBL" id="KKS26606.1"/>
    </source>
</evidence>
<proteinExistence type="predicted"/>
<dbReference type="Proteomes" id="UP000033859">
    <property type="component" value="Unassembled WGS sequence"/>
</dbReference>
<sequence>EYSDIKKRSLARTLLLFACSQAIEPLQGVDMLTIRGV</sequence>
<protein>
    <submittedName>
        <fullName evidence="1">Uncharacterized protein</fullName>
    </submittedName>
</protein>
<feature type="non-terminal residue" evidence="1">
    <location>
        <position position="1"/>
    </location>
</feature>
<accession>A0A0G0ZX70</accession>
<dbReference type="AlphaFoldDB" id="A0A0G0ZX70"/>
<evidence type="ECO:0000313" key="2">
    <source>
        <dbReference type="Proteomes" id="UP000033859"/>
    </source>
</evidence>
<reference evidence="1 2" key="1">
    <citation type="journal article" date="2015" name="Nature">
        <title>rRNA introns, odd ribosomes, and small enigmatic genomes across a large radiation of phyla.</title>
        <authorList>
            <person name="Brown C.T."/>
            <person name="Hug L.A."/>
            <person name="Thomas B.C."/>
            <person name="Sharon I."/>
            <person name="Castelle C.J."/>
            <person name="Singh A."/>
            <person name="Wilkins M.J."/>
            <person name="Williams K.H."/>
            <person name="Banfield J.F."/>
        </authorList>
    </citation>
    <scope>NUCLEOTIDE SEQUENCE [LARGE SCALE GENOMIC DNA]</scope>
</reference>